<dbReference type="Pfam" id="PF00005">
    <property type="entry name" value="ABC_tran"/>
    <property type="match status" value="1"/>
</dbReference>
<dbReference type="SUPFAM" id="SSF52540">
    <property type="entry name" value="P-loop containing nucleoside triphosphate hydrolases"/>
    <property type="match status" value="1"/>
</dbReference>
<dbReference type="EMBL" id="CP014229">
    <property type="protein sequence ID" value="AMD89179.1"/>
    <property type="molecule type" value="Genomic_DNA"/>
</dbReference>
<evidence type="ECO:0000256" key="1">
    <source>
        <dbReference type="ARBA" id="ARBA00022448"/>
    </source>
</evidence>
<evidence type="ECO:0000313" key="5">
    <source>
        <dbReference type="EMBL" id="AMD89179.1"/>
    </source>
</evidence>
<dbReference type="PROSITE" id="PS50893">
    <property type="entry name" value="ABC_TRANSPORTER_2"/>
    <property type="match status" value="1"/>
</dbReference>
<reference evidence="6" key="1">
    <citation type="submission" date="2016-02" db="EMBL/GenBank/DDBJ databases">
        <authorList>
            <person name="Holder M.E."/>
            <person name="Ajami N.J."/>
            <person name="Petrosino J.F."/>
        </authorList>
    </citation>
    <scope>NUCLEOTIDE SEQUENCE [LARGE SCALE GENOMIC DNA]</scope>
    <source>
        <strain evidence="6">CCUG 45958</strain>
    </source>
</reference>
<dbReference type="STRING" id="44742.AXF13_03090"/>
<dbReference type="GO" id="GO:0016887">
    <property type="term" value="F:ATP hydrolysis activity"/>
    <property type="evidence" value="ECO:0007669"/>
    <property type="project" value="InterPro"/>
</dbReference>
<evidence type="ECO:0000256" key="2">
    <source>
        <dbReference type="ARBA" id="ARBA00022741"/>
    </source>
</evidence>
<dbReference type="InterPro" id="IPR050166">
    <property type="entry name" value="ABC_transporter_ATP-bind"/>
</dbReference>
<keyword evidence="1" id="KW-0813">Transport</keyword>
<dbReference type="InterPro" id="IPR003593">
    <property type="entry name" value="AAA+_ATPase"/>
</dbReference>
<keyword evidence="3" id="KW-0067">ATP-binding</keyword>
<evidence type="ECO:0000256" key="3">
    <source>
        <dbReference type="ARBA" id="ARBA00022840"/>
    </source>
</evidence>
<keyword evidence="2" id="KW-0547">Nucleotide-binding</keyword>
<dbReference type="PROSITE" id="PS00211">
    <property type="entry name" value="ABC_TRANSPORTER_1"/>
    <property type="match status" value="1"/>
</dbReference>
<evidence type="ECO:0000259" key="4">
    <source>
        <dbReference type="PROSITE" id="PS50893"/>
    </source>
</evidence>
<organism evidence="5 6">
    <name type="scientific">Desulfovibrio fairfieldensis</name>
    <dbReference type="NCBI Taxonomy" id="44742"/>
    <lineage>
        <taxon>Bacteria</taxon>
        <taxon>Pseudomonadati</taxon>
        <taxon>Thermodesulfobacteriota</taxon>
        <taxon>Desulfovibrionia</taxon>
        <taxon>Desulfovibrionales</taxon>
        <taxon>Desulfovibrionaceae</taxon>
        <taxon>Desulfovibrio</taxon>
    </lineage>
</organism>
<dbReference type="AlphaFoldDB" id="A0A120KLS4"/>
<dbReference type="Gene3D" id="3.40.50.300">
    <property type="entry name" value="P-loop containing nucleotide triphosphate hydrolases"/>
    <property type="match status" value="1"/>
</dbReference>
<dbReference type="PANTHER" id="PTHR42788:SF13">
    <property type="entry name" value="ALIPHATIC SULFONATES IMPORT ATP-BINDING PROTEIN SSUB"/>
    <property type="match status" value="1"/>
</dbReference>
<evidence type="ECO:0000313" key="6">
    <source>
        <dbReference type="Proteomes" id="UP000069241"/>
    </source>
</evidence>
<dbReference type="Proteomes" id="UP000069241">
    <property type="component" value="Chromosome"/>
</dbReference>
<sequence length="280" mass="31520">MRGNAVDTKEGHLEIINASKIYDPEGVNVLAVDNCSFEIRAGEFVAIVGPSGCGKTTLLNMTAGFEDISRGEIRMDGQVIAAPGRRPQPGPDRVVVFQAGALFDWMTVRQNIMFGPLSTGAMNEAQAKARAMELIRMAGLKGYEDAYPIRISSGMKRRVEILRALINEPKTLLLDEPYRAMDAITKSVMHQFLLDMFDRVHKTVLFITHDLDEAIYLSDKVGIMTTRPGRFKKWIHVDLPRPRTFGTKKMPEFLDYKRQTIEAVREEARKSFERGEREGA</sequence>
<dbReference type="GO" id="GO:0005524">
    <property type="term" value="F:ATP binding"/>
    <property type="evidence" value="ECO:0007669"/>
    <property type="project" value="UniProtKB-KW"/>
</dbReference>
<feature type="domain" description="ABC transporter" evidence="4">
    <location>
        <begin position="13"/>
        <end position="251"/>
    </location>
</feature>
<dbReference type="InterPro" id="IPR003439">
    <property type="entry name" value="ABC_transporter-like_ATP-bd"/>
</dbReference>
<dbReference type="PANTHER" id="PTHR42788">
    <property type="entry name" value="TAURINE IMPORT ATP-BINDING PROTEIN-RELATED"/>
    <property type="match status" value="1"/>
</dbReference>
<dbReference type="CDD" id="cd03293">
    <property type="entry name" value="ABC_NrtD_SsuB_transporters"/>
    <property type="match status" value="1"/>
</dbReference>
<protein>
    <submittedName>
        <fullName evidence="5">ABC transporter</fullName>
    </submittedName>
</protein>
<proteinExistence type="predicted"/>
<accession>A0A120KLS4</accession>
<keyword evidence="6" id="KW-1185">Reference proteome</keyword>
<dbReference type="SMART" id="SM00382">
    <property type="entry name" value="AAA"/>
    <property type="match status" value="1"/>
</dbReference>
<gene>
    <name evidence="5" type="ORF">AXF13_03090</name>
</gene>
<dbReference type="InterPro" id="IPR017871">
    <property type="entry name" value="ABC_transporter-like_CS"/>
</dbReference>
<dbReference type="KEGG" id="dfi:AXF13_03090"/>
<name>A0A120KLS4_9BACT</name>
<dbReference type="InterPro" id="IPR027417">
    <property type="entry name" value="P-loop_NTPase"/>
</dbReference>